<evidence type="ECO:0000313" key="2">
    <source>
        <dbReference type="EMBL" id="KAF5201046.1"/>
    </source>
</evidence>
<sequence length="252" mass="27270">MAKLFGVDQSHGNTRRIAGTLGYMAPESITEPPKSCLDALERRSSLPLKSPLAPAFSSMTTPIANDASRNWEGETSGAKDSNGNEIQIAPAELPTQTIQQVQPASSTHFLHESAPPQAGVTSENPFSVLEDLEEDTVHIDTHMGNINSASKDQLHARDNASLLEPGISRLDGQYTTCIEEEAKKDETAFIPALAQLYPPEPSDQFQGIAEHLQYELSTVKAPLLLTNGDTDPEEENDIEENQALVAYGSDSE</sequence>
<gene>
    <name evidence="2" type="ORF">FRX31_009367</name>
</gene>
<proteinExistence type="predicted"/>
<feature type="non-terminal residue" evidence="2">
    <location>
        <position position="252"/>
    </location>
</feature>
<dbReference type="Proteomes" id="UP000554482">
    <property type="component" value="Unassembled WGS sequence"/>
</dbReference>
<name>A0A7J6WUE5_THATH</name>
<evidence type="ECO:0000256" key="1">
    <source>
        <dbReference type="SAM" id="MobiDB-lite"/>
    </source>
</evidence>
<accession>A0A7J6WUE5</accession>
<feature type="compositionally biased region" description="Polar residues" evidence="1">
    <location>
        <begin position="97"/>
        <end position="108"/>
    </location>
</feature>
<evidence type="ECO:0000313" key="3">
    <source>
        <dbReference type="Proteomes" id="UP000554482"/>
    </source>
</evidence>
<dbReference type="AlphaFoldDB" id="A0A7J6WUE5"/>
<feature type="region of interest" description="Disordered" evidence="1">
    <location>
        <begin position="97"/>
        <end position="123"/>
    </location>
</feature>
<organism evidence="2 3">
    <name type="scientific">Thalictrum thalictroides</name>
    <name type="common">Rue-anemone</name>
    <name type="synonym">Anemone thalictroides</name>
    <dbReference type="NCBI Taxonomy" id="46969"/>
    <lineage>
        <taxon>Eukaryota</taxon>
        <taxon>Viridiplantae</taxon>
        <taxon>Streptophyta</taxon>
        <taxon>Embryophyta</taxon>
        <taxon>Tracheophyta</taxon>
        <taxon>Spermatophyta</taxon>
        <taxon>Magnoliopsida</taxon>
        <taxon>Ranunculales</taxon>
        <taxon>Ranunculaceae</taxon>
        <taxon>Thalictroideae</taxon>
        <taxon>Thalictrum</taxon>
    </lineage>
</organism>
<reference evidence="2 3" key="1">
    <citation type="submission" date="2020-06" db="EMBL/GenBank/DDBJ databases">
        <title>Transcriptomic and genomic resources for Thalictrum thalictroides and T. hernandezii: Facilitating candidate gene discovery in an emerging model plant lineage.</title>
        <authorList>
            <person name="Arias T."/>
            <person name="Riano-Pachon D.M."/>
            <person name="Di Stilio V.S."/>
        </authorList>
    </citation>
    <scope>NUCLEOTIDE SEQUENCE [LARGE SCALE GENOMIC DNA]</scope>
    <source>
        <strain evidence="3">cv. WT478/WT964</strain>
        <tissue evidence="2">Leaves</tissue>
    </source>
</reference>
<keyword evidence="3" id="KW-1185">Reference proteome</keyword>
<comment type="caution">
    <text evidence="2">The sequence shown here is derived from an EMBL/GenBank/DDBJ whole genome shotgun (WGS) entry which is preliminary data.</text>
</comment>
<protein>
    <submittedName>
        <fullName evidence="2">Uncharacterized protein</fullName>
    </submittedName>
</protein>
<dbReference type="EMBL" id="JABWDY010009943">
    <property type="protein sequence ID" value="KAF5201046.1"/>
    <property type="molecule type" value="Genomic_DNA"/>
</dbReference>